<accession>A0A486XK93</accession>
<protein>
    <submittedName>
        <fullName evidence="6">Probable exported protein STY2149</fullName>
    </submittedName>
</protein>
<feature type="domain" description="NlpC/P60" evidence="5">
    <location>
        <begin position="285"/>
        <end position="416"/>
    </location>
</feature>
<dbReference type="Pfam" id="PF00877">
    <property type="entry name" value="NLPC_P60"/>
    <property type="match status" value="1"/>
</dbReference>
<reference evidence="6" key="1">
    <citation type="submission" date="2019-04" db="EMBL/GenBank/DDBJ databases">
        <authorList>
            <person name="Brambilla D."/>
        </authorList>
    </citation>
    <scope>NUCLEOTIDE SEQUENCE</scope>
    <source>
        <strain evidence="6">BAL1</strain>
    </source>
</reference>
<dbReference type="InterPro" id="IPR038765">
    <property type="entry name" value="Papain-like_cys_pep_sf"/>
</dbReference>
<evidence type="ECO:0000259" key="5">
    <source>
        <dbReference type="PROSITE" id="PS51935"/>
    </source>
</evidence>
<dbReference type="GO" id="GO:0008234">
    <property type="term" value="F:cysteine-type peptidase activity"/>
    <property type="evidence" value="ECO:0007669"/>
    <property type="project" value="UniProtKB-KW"/>
</dbReference>
<dbReference type="InterPro" id="IPR039439">
    <property type="entry name" value="SH3b1_dom"/>
</dbReference>
<dbReference type="EMBL" id="CAAJGR010000078">
    <property type="protein sequence ID" value="VHO02938.1"/>
    <property type="molecule type" value="Genomic_DNA"/>
</dbReference>
<dbReference type="PANTHER" id="PTHR47053:SF1">
    <property type="entry name" value="MUREIN DD-ENDOPEPTIDASE MEPH-RELATED"/>
    <property type="match status" value="1"/>
</dbReference>
<dbReference type="InterPro" id="IPR027017">
    <property type="entry name" value="P60_peptidase_YkfC"/>
</dbReference>
<dbReference type="SUPFAM" id="SSF54001">
    <property type="entry name" value="Cysteine proteinases"/>
    <property type="match status" value="1"/>
</dbReference>
<dbReference type="InterPro" id="IPR000064">
    <property type="entry name" value="NLP_P60_dom"/>
</dbReference>
<dbReference type="Gene3D" id="3.90.1720.10">
    <property type="entry name" value="endopeptidase domain like (from Nostoc punctiforme)"/>
    <property type="match status" value="1"/>
</dbReference>
<dbReference type="GO" id="GO:0006508">
    <property type="term" value="P:proteolysis"/>
    <property type="evidence" value="ECO:0007669"/>
    <property type="project" value="UniProtKB-KW"/>
</dbReference>
<dbReference type="PANTHER" id="PTHR47053">
    <property type="entry name" value="MUREIN DD-ENDOPEPTIDASE MEPH-RELATED"/>
    <property type="match status" value="1"/>
</dbReference>
<evidence type="ECO:0000256" key="3">
    <source>
        <dbReference type="ARBA" id="ARBA00022801"/>
    </source>
</evidence>
<keyword evidence="4" id="KW-0788">Thiol protease</keyword>
<dbReference type="InterPro" id="IPR051202">
    <property type="entry name" value="Peptidase_C40"/>
</dbReference>
<organism evidence="6">
    <name type="scientific">Rheinheimera sp. BAL341</name>
    <dbReference type="NCBI Taxonomy" id="1708203"/>
    <lineage>
        <taxon>Bacteria</taxon>
        <taxon>Pseudomonadati</taxon>
        <taxon>Pseudomonadota</taxon>
        <taxon>Gammaproteobacteria</taxon>
        <taxon>Chromatiales</taxon>
        <taxon>Chromatiaceae</taxon>
        <taxon>Rheinheimera</taxon>
    </lineage>
</organism>
<sequence>MASEFSSNVPLLQKEQLNARFWQTKISAGDTVILTAEQISLLNQQTFALQPELQALDTLPEHYPAAALRQLITEVSAIPSSPRFYADGTPVTVAHWQTYQQLLALDQLATQNPVQFGLVVKRTAMRAFPTQDRAFNADANLDLDRFAETALFVAEPVAVLHTSRDNTWLLVRSYHYTGWVQAADIAIGERQQVLAYATQQPFIMVTGAKVFTAFTPQHSVLSELQLDMGIRLPLLSAASVNYSVAGQNTAASHVVQLPVRDNNGRLLFMPALIPYSADVHQGYLPFTANNIIGQAFKFLGERYGWGHDYNGRDCTGFISEIFRSFGLLMPRNSGEQGKGNYGRNLRFDSNTPETEKLTALAQAAPGDLLYFPGHVSLYLGTVAQQPFMIHDVNGLFYPKADGSLYQGKLNGVVVTPLLPLNANAGQSYLDALYAIKSLR</sequence>
<keyword evidence="3" id="KW-0378">Hydrolase</keyword>
<dbReference type="Pfam" id="PF12913">
    <property type="entry name" value="SH3_6"/>
    <property type="match status" value="1"/>
</dbReference>
<proteinExistence type="inferred from homology"/>
<comment type="similarity">
    <text evidence="1">Belongs to the peptidase C40 family.</text>
</comment>
<dbReference type="AlphaFoldDB" id="A0A486XK93"/>
<evidence type="ECO:0000256" key="2">
    <source>
        <dbReference type="ARBA" id="ARBA00022670"/>
    </source>
</evidence>
<evidence type="ECO:0000256" key="1">
    <source>
        <dbReference type="ARBA" id="ARBA00007074"/>
    </source>
</evidence>
<name>A0A486XK93_9GAMM</name>
<dbReference type="PROSITE" id="PS51935">
    <property type="entry name" value="NLPC_P60"/>
    <property type="match status" value="1"/>
</dbReference>
<dbReference type="PIRSF" id="PIRSF019015">
    <property type="entry name" value="P60_peptidase_YkfC"/>
    <property type="match status" value="1"/>
</dbReference>
<evidence type="ECO:0000313" key="6">
    <source>
        <dbReference type="EMBL" id="VHO02938.1"/>
    </source>
</evidence>
<gene>
    <name evidence="6" type="ORF">BAL341_1113</name>
</gene>
<keyword evidence="2" id="KW-0645">Protease</keyword>
<evidence type="ECO:0000256" key="4">
    <source>
        <dbReference type="ARBA" id="ARBA00022807"/>
    </source>
</evidence>